<accession>A0A9Y2IAL4</accession>
<dbReference type="Pfam" id="PF00230">
    <property type="entry name" value="MIP"/>
    <property type="match status" value="1"/>
</dbReference>
<dbReference type="InterPro" id="IPR023271">
    <property type="entry name" value="Aquaporin-like"/>
</dbReference>
<dbReference type="SUPFAM" id="SSF81338">
    <property type="entry name" value="Aquaporin-like"/>
    <property type="match status" value="1"/>
</dbReference>
<evidence type="ECO:0000256" key="4">
    <source>
        <dbReference type="ARBA" id="ARBA00022989"/>
    </source>
</evidence>
<dbReference type="PANTHER" id="PTHR45724">
    <property type="entry name" value="AQUAPORIN NIP2-1"/>
    <property type="match status" value="1"/>
</dbReference>
<evidence type="ECO:0000313" key="8">
    <source>
        <dbReference type="EMBL" id="WIX75456.1"/>
    </source>
</evidence>
<comment type="similarity">
    <text evidence="6">Belongs to the MIP/aquaporin (TC 1.A.8) family.</text>
</comment>
<evidence type="ECO:0000256" key="2">
    <source>
        <dbReference type="ARBA" id="ARBA00022448"/>
    </source>
</evidence>
<dbReference type="Proteomes" id="UP001236014">
    <property type="component" value="Chromosome"/>
</dbReference>
<feature type="transmembrane region" description="Helical" evidence="7">
    <location>
        <begin position="27"/>
        <end position="49"/>
    </location>
</feature>
<evidence type="ECO:0000256" key="6">
    <source>
        <dbReference type="RuleBase" id="RU000477"/>
    </source>
</evidence>
<gene>
    <name evidence="8" type="ORF">QRX50_28535</name>
</gene>
<keyword evidence="2 6" id="KW-0813">Transport</keyword>
<comment type="subcellular location">
    <subcellularLocation>
        <location evidence="1">Membrane</location>
        <topology evidence="1">Multi-pass membrane protein</topology>
    </subcellularLocation>
</comment>
<feature type="transmembrane region" description="Helical" evidence="7">
    <location>
        <begin position="219"/>
        <end position="241"/>
    </location>
</feature>
<feature type="transmembrane region" description="Helical" evidence="7">
    <location>
        <begin position="61"/>
        <end position="79"/>
    </location>
</feature>
<dbReference type="InterPro" id="IPR000425">
    <property type="entry name" value="MIP"/>
</dbReference>
<dbReference type="EMBL" id="CP127294">
    <property type="protein sequence ID" value="WIX75456.1"/>
    <property type="molecule type" value="Genomic_DNA"/>
</dbReference>
<name>A0A9Y2IAL4_9PSEU</name>
<keyword evidence="3 6" id="KW-0812">Transmembrane</keyword>
<dbReference type="KEGG" id="acab:QRX50_28535"/>
<feature type="transmembrane region" description="Helical" evidence="7">
    <location>
        <begin position="178"/>
        <end position="199"/>
    </location>
</feature>
<keyword evidence="5 7" id="KW-0472">Membrane</keyword>
<evidence type="ECO:0000256" key="7">
    <source>
        <dbReference type="SAM" id="Phobius"/>
    </source>
</evidence>
<feature type="transmembrane region" description="Helical" evidence="7">
    <location>
        <begin position="115"/>
        <end position="133"/>
    </location>
</feature>
<dbReference type="GO" id="GO:0015267">
    <property type="term" value="F:channel activity"/>
    <property type="evidence" value="ECO:0007669"/>
    <property type="project" value="InterPro"/>
</dbReference>
<evidence type="ECO:0000256" key="1">
    <source>
        <dbReference type="ARBA" id="ARBA00004141"/>
    </source>
</evidence>
<evidence type="ECO:0000256" key="3">
    <source>
        <dbReference type="ARBA" id="ARBA00022692"/>
    </source>
</evidence>
<feature type="transmembrane region" description="Helical" evidence="7">
    <location>
        <begin position="145"/>
        <end position="171"/>
    </location>
</feature>
<dbReference type="InterPro" id="IPR034294">
    <property type="entry name" value="Aquaporin_transptr"/>
</dbReference>
<evidence type="ECO:0000313" key="9">
    <source>
        <dbReference type="Proteomes" id="UP001236014"/>
    </source>
</evidence>
<evidence type="ECO:0000256" key="5">
    <source>
        <dbReference type="ARBA" id="ARBA00023136"/>
    </source>
</evidence>
<feature type="transmembrane region" description="Helical" evidence="7">
    <location>
        <begin position="85"/>
        <end position="103"/>
    </location>
</feature>
<reference evidence="8 9" key="1">
    <citation type="submission" date="2023-06" db="EMBL/GenBank/DDBJ databases">
        <authorList>
            <person name="Oyuntsetseg B."/>
            <person name="Kim S.B."/>
        </authorList>
    </citation>
    <scope>NUCLEOTIDE SEQUENCE [LARGE SCALE GENOMIC DNA]</scope>
    <source>
        <strain evidence="8 9">2-15</strain>
    </source>
</reference>
<dbReference type="AlphaFoldDB" id="A0A9Y2IAL4"/>
<dbReference type="Gene3D" id="1.20.1080.10">
    <property type="entry name" value="Glycerol uptake facilitator protein"/>
    <property type="match status" value="1"/>
</dbReference>
<proteinExistence type="inferred from homology"/>
<dbReference type="PANTHER" id="PTHR45724:SF13">
    <property type="entry name" value="AQUAPORIN NIP1-1-RELATED"/>
    <property type="match status" value="1"/>
</dbReference>
<dbReference type="RefSeq" id="WP_285966227.1">
    <property type="nucleotide sequence ID" value="NZ_CP127294.1"/>
</dbReference>
<dbReference type="GO" id="GO:0016020">
    <property type="term" value="C:membrane"/>
    <property type="evidence" value="ECO:0007669"/>
    <property type="project" value="UniProtKB-SubCell"/>
</dbReference>
<keyword evidence="4 7" id="KW-1133">Transmembrane helix</keyword>
<keyword evidence="9" id="KW-1185">Reference proteome</keyword>
<organism evidence="8 9">
    <name type="scientific">Amycolatopsis carbonis</name>
    <dbReference type="NCBI Taxonomy" id="715471"/>
    <lineage>
        <taxon>Bacteria</taxon>
        <taxon>Bacillati</taxon>
        <taxon>Actinomycetota</taxon>
        <taxon>Actinomycetes</taxon>
        <taxon>Pseudonocardiales</taxon>
        <taxon>Pseudonocardiaceae</taxon>
        <taxon>Amycolatopsis</taxon>
    </lineage>
</organism>
<sequence length="257" mass="26246">MTVGARRERPEANEAAAVSLRDAVREFALTAIVLCATVVAVGVVFGSGWKVAETQVRVGQLVIAGFVAVLLVVLIRSPWGRRSGGHMNPVVTLGLWLMGAFPGRHVTPYVCAQSLGSLAGTAVAAVVLGPLAGQVHFGTVSAAPAWSAGAVFACEAAGGVATTLLAGYFLAHPRYAPLLPYAIAVAVAALIVGLGPLSGGAVNPARQLGPAVLDGSAHFLWIYLPAPAAGAILGAVIHRLLIRRVPATHRLCGTDPH</sequence>
<protein>
    <submittedName>
        <fullName evidence="8">Aquaporin</fullName>
    </submittedName>
</protein>
<dbReference type="PRINTS" id="PR00783">
    <property type="entry name" value="MINTRINSICP"/>
</dbReference>